<accession>A0A833WQ73</accession>
<comment type="caution">
    <text evidence="1">The sequence shown here is derived from an EMBL/GenBank/DDBJ whole genome shotgun (WGS) entry which is preliminary data.</text>
</comment>
<reference evidence="1" key="1">
    <citation type="submission" date="2020-04" db="EMBL/GenBank/DDBJ databases">
        <title>Hybrid Assembly of Korean Phytophthora infestans isolates.</title>
        <authorList>
            <person name="Prokchorchik M."/>
            <person name="Lee Y."/>
            <person name="Seo J."/>
            <person name="Cho J.-H."/>
            <person name="Park Y.-E."/>
            <person name="Jang D.-C."/>
            <person name="Im J.-S."/>
            <person name="Choi J.-G."/>
            <person name="Park H.-J."/>
            <person name="Lee G.-B."/>
            <person name="Lee Y.-G."/>
            <person name="Hong S.-Y."/>
            <person name="Cho K."/>
            <person name="Sohn K.H."/>
        </authorList>
    </citation>
    <scope>NUCLEOTIDE SEQUENCE</scope>
    <source>
        <strain evidence="1">KR_1_A1</strain>
        <strain evidence="2">KR_2_A2</strain>
    </source>
</reference>
<name>A0A833WQ73_PHYIN</name>
<evidence type="ECO:0000313" key="3">
    <source>
        <dbReference type="Proteomes" id="UP000602510"/>
    </source>
</evidence>
<dbReference type="EMBL" id="WSZM01000015">
    <property type="protein sequence ID" value="KAF4046475.1"/>
    <property type="molecule type" value="Genomic_DNA"/>
</dbReference>
<sequence>MGCTYLNGPAALEIPHQSVPSQQRAVSNLAASKLLVGLPIRKEKSYNKNTMFGVAALFCRLGLRPHSACALSTQIVANLMGVLYYVAFMNNTHITSYPTEPVLAFGAARLWYEIEDQTGQQKTTALDMYMLPYFQNMLMQRVIDISDVGEVTVRILLLLAMDAVIEGESTDRSVSIFVGQFCTLREFLDILSCPPRIKIITFLKITTISKFQPQGVGEQVERPENEFQ</sequence>
<dbReference type="PANTHER" id="PTHR33266">
    <property type="entry name" value="CHROMOSOME 15, WHOLE GENOME SHOTGUN SEQUENCE"/>
    <property type="match status" value="1"/>
</dbReference>
<evidence type="ECO:0000313" key="1">
    <source>
        <dbReference type="EMBL" id="KAF4046475.1"/>
    </source>
</evidence>
<proteinExistence type="predicted"/>
<keyword evidence="3" id="KW-1185">Reference proteome</keyword>
<gene>
    <name evidence="1" type="ORF">GN244_ATG00863</name>
    <name evidence="2" type="ORF">GN958_ATG20704</name>
</gene>
<organism evidence="1 3">
    <name type="scientific">Phytophthora infestans</name>
    <name type="common">Potato late blight agent</name>
    <name type="synonym">Botrytis infestans</name>
    <dbReference type="NCBI Taxonomy" id="4787"/>
    <lineage>
        <taxon>Eukaryota</taxon>
        <taxon>Sar</taxon>
        <taxon>Stramenopiles</taxon>
        <taxon>Oomycota</taxon>
        <taxon>Peronosporomycetes</taxon>
        <taxon>Peronosporales</taxon>
        <taxon>Peronosporaceae</taxon>
        <taxon>Phytophthora</taxon>
    </lineage>
</organism>
<protein>
    <submittedName>
        <fullName evidence="1">Uncharacterized protein</fullName>
    </submittedName>
</protein>
<dbReference type="Proteomes" id="UP000602510">
    <property type="component" value="Unassembled WGS sequence"/>
</dbReference>
<dbReference type="AlphaFoldDB" id="A0A833WQ73"/>
<dbReference type="EMBL" id="JAACNO010002868">
    <property type="protein sequence ID" value="KAF4130289.1"/>
    <property type="molecule type" value="Genomic_DNA"/>
</dbReference>
<evidence type="ECO:0000313" key="2">
    <source>
        <dbReference type="EMBL" id="KAF4130289.1"/>
    </source>
</evidence>
<dbReference type="PANTHER" id="PTHR33266:SF1">
    <property type="entry name" value="F-BOX DOMAIN-CONTAINING PROTEIN"/>
    <property type="match status" value="1"/>
</dbReference>
<dbReference type="Proteomes" id="UP000704712">
    <property type="component" value="Unassembled WGS sequence"/>
</dbReference>